<dbReference type="Proteomes" id="UP001500459">
    <property type="component" value="Unassembled WGS sequence"/>
</dbReference>
<evidence type="ECO:0000256" key="3">
    <source>
        <dbReference type="ARBA" id="ARBA00023163"/>
    </source>
</evidence>
<evidence type="ECO:0000256" key="4">
    <source>
        <dbReference type="SAM" id="Phobius"/>
    </source>
</evidence>
<evidence type="ECO:0000313" key="7">
    <source>
        <dbReference type="Proteomes" id="UP001500459"/>
    </source>
</evidence>
<feature type="transmembrane region" description="Helical" evidence="4">
    <location>
        <begin position="38"/>
        <end position="59"/>
    </location>
</feature>
<dbReference type="Pfam" id="PF12833">
    <property type="entry name" value="HTH_18"/>
    <property type="match status" value="1"/>
</dbReference>
<feature type="domain" description="HTH araC/xylS-type" evidence="5">
    <location>
        <begin position="264"/>
        <end position="369"/>
    </location>
</feature>
<keyword evidence="3" id="KW-0804">Transcription</keyword>
<keyword evidence="1" id="KW-0805">Transcription regulation</keyword>
<protein>
    <submittedName>
        <fullName evidence="6">Helix-turn-helix domain-containing protein</fullName>
    </submittedName>
</protein>
<name>A0ABP7XCI2_9FLAO</name>
<keyword evidence="2" id="KW-0238">DNA-binding</keyword>
<keyword evidence="4" id="KW-0812">Transmembrane</keyword>
<dbReference type="PANTHER" id="PTHR43280">
    <property type="entry name" value="ARAC-FAMILY TRANSCRIPTIONAL REGULATOR"/>
    <property type="match status" value="1"/>
</dbReference>
<keyword evidence="4" id="KW-1133">Transmembrane helix</keyword>
<dbReference type="PANTHER" id="PTHR43280:SF29">
    <property type="entry name" value="ARAC-FAMILY TRANSCRIPTIONAL REGULATOR"/>
    <property type="match status" value="1"/>
</dbReference>
<feature type="transmembrane region" description="Helical" evidence="4">
    <location>
        <begin position="107"/>
        <end position="126"/>
    </location>
</feature>
<feature type="transmembrane region" description="Helical" evidence="4">
    <location>
        <begin position="176"/>
        <end position="205"/>
    </location>
</feature>
<comment type="caution">
    <text evidence="6">The sequence shown here is derived from an EMBL/GenBank/DDBJ whole genome shotgun (WGS) entry which is preliminary data.</text>
</comment>
<keyword evidence="4" id="KW-0472">Membrane</keyword>
<dbReference type="SUPFAM" id="SSF46689">
    <property type="entry name" value="Homeodomain-like"/>
    <property type="match status" value="1"/>
</dbReference>
<dbReference type="PROSITE" id="PS01124">
    <property type="entry name" value="HTH_ARAC_FAMILY_2"/>
    <property type="match status" value="1"/>
</dbReference>
<evidence type="ECO:0000259" key="5">
    <source>
        <dbReference type="PROSITE" id="PS01124"/>
    </source>
</evidence>
<dbReference type="EMBL" id="BAABCW010000002">
    <property type="protein sequence ID" value="GAA4111157.1"/>
    <property type="molecule type" value="Genomic_DNA"/>
</dbReference>
<evidence type="ECO:0000313" key="6">
    <source>
        <dbReference type="EMBL" id="GAA4111157.1"/>
    </source>
</evidence>
<keyword evidence="7" id="KW-1185">Reference proteome</keyword>
<feature type="transmembrane region" description="Helical" evidence="4">
    <location>
        <begin position="65"/>
        <end position="86"/>
    </location>
</feature>
<dbReference type="SMART" id="SM00342">
    <property type="entry name" value="HTH_ARAC"/>
    <property type="match status" value="1"/>
</dbReference>
<proteinExistence type="predicted"/>
<organism evidence="6 7">
    <name type="scientific">Aquimarina addita</name>
    <dbReference type="NCBI Taxonomy" id="870485"/>
    <lineage>
        <taxon>Bacteria</taxon>
        <taxon>Pseudomonadati</taxon>
        <taxon>Bacteroidota</taxon>
        <taxon>Flavobacteriia</taxon>
        <taxon>Flavobacteriales</taxon>
        <taxon>Flavobacteriaceae</taxon>
        <taxon>Aquimarina</taxon>
    </lineage>
</organism>
<dbReference type="InterPro" id="IPR009057">
    <property type="entry name" value="Homeodomain-like_sf"/>
</dbReference>
<feature type="transmembrane region" description="Helical" evidence="4">
    <location>
        <begin position="138"/>
        <end position="155"/>
    </location>
</feature>
<dbReference type="InterPro" id="IPR018060">
    <property type="entry name" value="HTH_AraC"/>
</dbReference>
<gene>
    <name evidence="6" type="ORF">GCM10022393_08650</name>
</gene>
<feature type="transmembrane region" description="Helical" evidence="4">
    <location>
        <begin position="6"/>
        <end position="26"/>
    </location>
</feature>
<evidence type="ECO:0000256" key="1">
    <source>
        <dbReference type="ARBA" id="ARBA00023015"/>
    </source>
</evidence>
<sequence>MEGSQYIDLILFLGVSQGIFLAVTIQCIQNKNKHTNKILSLILLMSACMLFGRILLMRFYSTQLLQWSIIADAIIFLFGPLCYLYFRRLAFFENIDYKLSWKHYVPVFLHLVFSCYIVSFAHVVFIERFSSGYFKTSYFVIEAIGIVSNLYYWFLNTQLLHRYQNEEKKSISFQQNLVSFLKLFQIIVGFFSSVWVISFITFHFFNRSIYLINYDTIWIAVSILVFVVGYYSLKYPALFRVKFTEKTQKNIKKRLPQHQIDVLEKELEYLMNQEKIFLKPDLTLRNLSERLDTSTHNISWYLNNVFDSNFYDYINHYRVKEFLYKIENNEHSQHTILGLSMDVGFNSKSTFNKAFKLEMNETPSNYIKRLKVV</sequence>
<dbReference type="Gene3D" id="1.10.10.60">
    <property type="entry name" value="Homeodomain-like"/>
    <property type="match status" value="1"/>
</dbReference>
<evidence type="ECO:0000256" key="2">
    <source>
        <dbReference type="ARBA" id="ARBA00023125"/>
    </source>
</evidence>
<reference evidence="7" key="1">
    <citation type="journal article" date="2019" name="Int. J. Syst. Evol. Microbiol.">
        <title>The Global Catalogue of Microorganisms (GCM) 10K type strain sequencing project: providing services to taxonomists for standard genome sequencing and annotation.</title>
        <authorList>
            <consortium name="The Broad Institute Genomics Platform"/>
            <consortium name="The Broad Institute Genome Sequencing Center for Infectious Disease"/>
            <person name="Wu L."/>
            <person name="Ma J."/>
        </authorList>
    </citation>
    <scope>NUCLEOTIDE SEQUENCE [LARGE SCALE GENOMIC DNA]</scope>
    <source>
        <strain evidence="7">JCM 17106</strain>
    </source>
</reference>
<accession>A0ABP7XCI2</accession>
<feature type="transmembrane region" description="Helical" evidence="4">
    <location>
        <begin position="217"/>
        <end position="233"/>
    </location>
</feature>